<dbReference type="GO" id="GO:0031176">
    <property type="term" value="F:endo-1,4-beta-xylanase activity"/>
    <property type="evidence" value="ECO:0007669"/>
    <property type="project" value="UniProtKB-EC"/>
</dbReference>
<dbReference type="PRINTS" id="PR00134">
    <property type="entry name" value="GLHYDRLASE10"/>
</dbReference>
<reference evidence="11 12" key="1">
    <citation type="submission" date="2019-01" db="EMBL/GenBank/DDBJ databases">
        <title>Genome sequencing of strain 2JSPR-7.</title>
        <authorList>
            <person name="Heo J."/>
            <person name="Kim S.-J."/>
            <person name="Kim J.-S."/>
            <person name="Hong S.-B."/>
            <person name="Kwon S.-W."/>
        </authorList>
    </citation>
    <scope>NUCLEOTIDE SEQUENCE [LARGE SCALE GENOMIC DNA]</scope>
    <source>
        <strain evidence="11 12">2JSPR-7</strain>
    </source>
</reference>
<dbReference type="SUPFAM" id="SSF51445">
    <property type="entry name" value="(Trans)glycosidases"/>
    <property type="match status" value="1"/>
</dbReference>
<name>A0A4P6EJD0_9MICO</name>
<evidence type="ECO:0000256" key="5">
    <source>
        <dbReference type="ARBA" id="ARBA00022801"/>
    </source>
</evidence>
<gene>
    <name evidence="11" type="ORF">ET495_03255</name>
</gene>
<dbReference type="KEGG" id="xyl:ET495_03255"/>
<keyword evidence="3 11" id="KW-0858">Xylan degradation</keyword>
<evidence type="ECO:0000259" key="10">
    <source>
        <dbReference type="PROSITE" id="PS51760"/>
    </source>
</evidence>
<evidence type="ECO:0000256" key="6">
    <source>
        <dbReference type="ARBA" id="ARBA00023277"/>
    </source>
</evidence>
<keyword evidence="5 9" id="KW-0378">Hydrolase</keyword>
<dbReference type="InterPro" id="IPR001000">
    <property type="entry name" value="GH10_dom"/>
</dbReference>
<dbReference type="RefSeq" id="WP_129202565.1">
    <property type="nucleotide sequence ID" value="NZ_CP035495.1"/>
</dbReference>
<dbReference type="Gene3D" id="3.20.20.80">
    <property type="entry name" value="Glycosidases"/>
    <property type="match status" value="1"/>
</dbReference>
<dbReference type="EMBL" id="CP035495">
    <property type="protein sequence ID" value="QAY62435.1"/>
    <property type="molecule type" value="Genomic_DNA"/>
</dbReference>
<dbReference type="OrthoDB" id="3255194at2"/>
<evidence type="ECO:0000313" key="11">
    <source>
        <dbReference type="EMBL" id="QAY62435.1"/>
    </source>
</evidence>
<dbReference type="PANTHER" id="PTHR31490">
    <property type="entry name" value="GLYCOSYL HYDROLASE"/>
    <property type="match status" value="1"/>
</dbReference>
<dbReference type="Pfam" id="PF00331">
    <property type="entry name" value="Glyco_hydro_10"/>
    <property type="match status" value="1"/>
</dbReference>
<dbReference type="Proteomes" id="UP000291758">
    <property type="component" value="Chromosome"/>
</dbReference>
<keyword evidence="12" id="KW-1185">Reference proteome</keyword>
<keyword evidence="7 9" id="KW-0326">Glycosidase</keyword>
<comment type="similarity">
    <text evidence="2 9">Belongs to the glycosyl hydrolase 10 (cellulase F) family.</text>
</comment>
<evidence type="ECO:0000256" key="9">
    <source>
        <dbReference type="RuleBase" id="RU361174"/>
    </source>
</evidence>
<evidence type="ECO:0000256" key="4">
    <source>
        <dbReference type="ARBA" id="ARBA00022729"/>
    </source>
</evidence>
<evidence type="ECO:0000256" key="1">
    <source>
        <dbReference type="ARBA" id="ARBA00000681"/>
    </source>
</evidence>
<keyword evidence="8 9" id="KW-0624">Polysaccharide degradation</keyword>
<dbReference type="SMART" id="SM00633">
    <property type="entry name" value="Glyco_10"/>
    <property type="match status" value="1"/>
</dbReference>
<dbReference type="PROSITE" id="PS51760">
    <property type="entry name" value="GH10_2"/>
    <property type="match status" value="1"/>
</dbReference>
<dbReference type="InterPro" id="IPR044846">
    <property type="entry name" value="GH10"/>
</dbReference>
<feature type="domain" description="GH10" evidence="10">
    <location>
        <begin position="70"/>
        <end position="372"/>
    </location>
</feature>
<dbReference type="EC" id="3.2.1.8" evidence="9"/>
<organism evidence="11 12">
    <name type="scientific">Xylanimonas allomyrinae</name>
    <dbReference type="NCBI Taxonomy" id="2509459"/>
    <lineage>
        <taxon>Bacteria</taxon>
        <taxon>Bacillati</taxon>
        <taxon>Actinomycetota</taxon>
        <taxon>Actinomycetes</taxon>
        <taxon>Micrococcales</taxon>
        <taxon>Promicromonosporaceae</taxon>
        <taxon>Xylanimonas</taxon>
    </lineage>
</organism>
<evidence type="ECO:0000256" key="3">
    <source>
        <dbReference type="ARBA" id="ARBA00022651"/>
    </source>
</evidence>
<evidence type="ECO:0000256" key="8">
    <source>
        <dbReference type="ARBA" id="ARBA00023326"/>
    </source>
</evidence>
<dbReference type="GO" id="GO:0045493">
    <property type="term" value="P:xylan catabolic process"/>
    <property type="evidence" value="ECO:0007669"/>
    <property type="project" value="UniProtKB-KW"/>
</dbReference>
<evidence type="ECO:0000313" key="12">
    <source>
        <dbReference type="Proteomes" id="UP000291758"/>
    </source>
</evidence>
<keyword evidence="4" id="KW-0732">Signal</keyword>
<dbReference type="InterPro" id="IPR017853">
    <property type="entry name" value="GH"/>
</dbReference>
<protein>
    <recommendedName>
        <fullName evidence="9">Beta-xylanase</fullName>
        <ecNumber evidence="9">3.2.1.8</ecNumber>
    </recommendedName>
</protein>
<dbReference type="PANTHER" id="PTHR31490:SF88">
    <property type="entry name" value="BETA-XYLANASE"/>
    <property type="match status" value="1"/>
</dbReference>
<sequence length="429" mass="48065">MSTATSHFTPPARYTVDPSLAHRRATAVVTVRGADGAPLADADVVVEQTNHEFLFGNIGFELVAHANRLAAGEPTDQYDETFAERWFDLFNQVTLPFYWGTFEPVEGAPRTQELLTAARWFAERDVVVKGHPLVWHTVQPRWLLGKPLEEVERLQRERIRRDTADFAGVVDLWDAINEVVIMPVFTAEENGITPLARAKGRVETIRMAFEEARAVNPGATLLLNDFDMSTAYECLIEAVLEAGITIDRLGLQSHQHQGYWGREKTLRILDRFSRYNIPIHMTETTLLSGEPMPKHIVDLNDWQVASWPSTPEGEQRQADEIEEWYRTLLSHPQVEAITYWGLGDRGMWLGAPGGLLREDATPKPSYDRLHALVKGEWWTPPTTLRTDAAGRVDVTGFRGEYRVSAAGSCAGFTLATDAGDAEVTLTTAR</sequence>
<keyword evidence="6 9" id="KW-0119">Carbohydrate metabolism</keyword>
<accession>A0A4P6EJD0</accession>
<evidence type="ECO:0000256" key="7">
    <source>
        <dbReference type="ARBA" id="ARBA00023295"/>
    </source>
</evidence>
<evidence type="ECO:0000256" key="2">
    <source>
        <dbReference type="ARBA" id="ARBA00007495"/>
    </source>
</evidence>
<comment type="catalytic activity">
    <reaction evidence="1 9">
        <text>Endohydrolysis of (1-&gt;4)-beta-D-xylosidic linkages in xylans.</text>
        <dbReference type="EC" id="3.2.1.8"/>
    </reaction>
</comment>
<proteinExistence type="inferred from homology"/>
<dbReference type="AlphaFoldDB" id="A0A4P6EJD0"/>